<evidence type="ECO:0000313" key="1">
    <source>
        <dbReference type="EMBL" id="OBT96585.2"/>
    </source>
</evidence>
<keyword evidence="2" id="KW-1185">Reference proteome</keyword>
<reference evidence="2" key="2">
    <citation type="journal article" date="2018" name="Nat. Commun.">
        <title>Extreme sensitivity to ultraviolet light in the fungal pathogen causing white-nose syndrome of bats.</title>
        <authorList>
            <person name="Palmer J.M."/>
            <person name="Drees K.P."/>
            <person name="Foster J.T."/>
            <person name="Lindner D.L."/>
        </authorList>
    </citation>
    <scope>NUCLEOTIDE SEQUENCE [LARGE SCALE GENOMIC DNA]</scope>
    <source>
        <strain evidence="2">UAMH 10579</strain>
    </source>
</reference>
<dbReference type="AlphaFoldDB" id="A0A1B8GL73"/>
<dbReference type="EMBL" id="KV460227">
    <property type="protein sequence ID" value="OBT96585.2"/>
    <property type="molecule type" value="Genomic_DNA"/>
</dbReference>
<protein>
    <submittedName>
        <fullName evidence="1">Uncharacterized protein</fullName>
    </submittedName>
</protein>
<dbReference type="STRING" id="342668.A0A1B8GL73"/>
<gene>
    <name evidence="1" type="ORF">VE01_05343</name>
</gene>
<accession>A0A1B8GL73</accession>
<dbReference type="GeneID" id="28838729"/>
<sequence length="277" mass="32413">MSIKETFPHPSCELSKFHLPMFNRDKDTQDMYRFSRMADSIINYKDSGRYAEGSWGYTVLRTTYSDESNTLWSVGLENLKRWVTQYFVHINRLATNKSDGSVNEELGRRFILEEFDIDSEKLNIPDLNKASQDDIKALTNVFDSWLRSAVGNVEGNEEFNIQHSARFCDFLVIDEVSLRSLTALPKETPPLGLVSREERRARDILYCYSYVWLVDSQAVKRFQGVEDSDNYDGWMKLCTEDIYDAWFERTNACGKWLYTFERKDIPKLPGKLWYSAQ</sequence>
<evidence type="ECO:0000313" key="2">
    <source>
        <dbReference type="Proteomes" id="UP000091956"/>
    </source>
</evidence>
<name>A0A1B8GL73_9PEZI</name>
<dbReference type="Proteomes" id="UP000091956">
    <property type="component" value="Unassembled WGS sequence"/>
</dbReference>
<reference evidence="1 2" key="1">
    <citation type="submission" date="2016-03" db="EMBL/GenBank/DDBJ databases">
        <title>Comparative genomics of Pseudogymnoascus destructans, the fungus causing white-nose syndrome of bats.</title>
        <authorList>
            <person name="Palmer J.M."/>
            <person name="Drees K.P."/>
            <person name="Foster J.T."/>
            <person name="Lindner D.L."/>
        </authorList>
    </citation>
    <scope>NUCLEOTIDE SEQUENCE [LARGE SCALE GENOMIC DNA]</scope>
    <source>
        <strain evidence="1 2">UAMH 10579</strain>
    </source>
</reference>
<organism evidence="1 2">
    <name type="scientific">Pseudogymnoascus verrucosus</name>
    <dbReference type="NCBI Taxonomy" id="342668"/>
    <lineage>
        <taxon>Eukaryota</taxon>
        <taxon>Fungi</taxon>
        <taxon>Dikarya</taxon>
        <taxon>Ascomycota</taxon>
        <taxon>Pezizomycotina</taxon>
        <taxon>Leotiomycetes</taxon>
        <taxon>Thelebolales</taxon>
        <taxon>Thelebolaceae</taxon>
        <taxon>Pseudogymnoascus</taxon>
    </lineage>
</organism>
<dbReference type="RefSeq" id="XP_059319701.1">
    <property type="nucleotide sequence ID" value="XM_059463694.1"/>
</dbReference>
<proteinExistence type="predicted"/>